<keyword evidence="4" id="KW-1185">Reference proteome</keyword>
<dbReference type="InterPro" id="IPR002491">
    <property type="entry name" value="ABC_transptr_periplasmic_BD"/>
</dbReference>
<dbReference type="InterPro" id="IPR050902">
    <property type="entry name" value="ABC_Transporter_SBP"/>
</dbReference>
<evidence type="ECO:0000259" key="2">
    <source>
        <dbReference type="PROSITE" id="PS50983"/>
    </source>
</evidence>
<feature type="signal peptide" evidence="1">
    <location>
        <begin position="1"/>
        <end position="18"/>
    </location>
</feature>
<reference evidence="3 4" key="1">
    <citation type="submission" date="2018-09" db="EMBL/GenBank/DDBJ databases">
        <title>Genomic Encyclopedia of Archaeal and Bacterial Type Strains, Phase II (KMG-II): from individual species to whole genera.</title>
        <authorList>
            <person name="Goeker M."/>
        </authorList>
    </citation>
    <scope>NUCLEOTIDE SEQUENCE [LARGE SCALE GENOMIC DNA]</scope>
    <source>
        <strain evidence="3 4">DSM 21950</strain>
    </source>
</reference>
<keyword evidence="1" id="KW-0732">Signal</keyword>
<proteinExistence type="predicted"/>
<dbReference type="SUPFAM" id="SSF53807">
    <property type="entry name" value="Helical backbone' metal receptor"/>
    <property type="match status" value="1"/>
</dbReference>
<sequence>MKKIIFLLTISLSLFLNACNNKSSNATKENKQDEVIEISLKHAKEFKIEKHGDKTLVKIHKKGEDGVFDTFSLVKNKAKAKGLPNDIPVPCKRIVCLSSTQLSYFFALDDIDDIVAINSSRYLRHEGMKALVEAGKVKRIGKEGNFNLEMLAALDPDVIFVSPFKVGGFDVLRNLGIPLVPMAAYNEETPLGRAEWIKMLALFVGQEEKADSIFNGIESRYQNLKKIASNVEKRPTVFSGKMRSGSWYVPGGNSFYAHYFRDAGADYIIKDNKQGAYPVDFETIYSKASNCDFWRIIHPEKSGLSLKDLGDQDPRYMDFSAFQNKNVILCNIREKPYYEQAGMKPDVLLADYIHFFHPELLPGHKPYFYEKLK</sequence>
<dbReference type="Gene3D" id="3.40.50.1980">
    <property type="entry name" value="Nitrogenase molybdenum iron protein domain"/>
    <property type="match status" value="2"/>
</dbReference>
<dbReference type="EMBL" id="RAPQ01000010">
    <property type="protein sequence ID" value="RKE00053.1"/>
    <property type="molecule type" value="Genomic_DNA"/>
</dbReference>
<name>A0A419WX34_9BACT</name>
<dbReference type="PANTHER" id="PTHR30535:SF34">
    <property type="entry name" value="MOLYBDATE-BINDING PROTEIN MOLA"/>
    <property type="match status" value="1"/>
</dbReference>
<feature type="chain" id="PRO_5019380497" evidence="1">
    <location>
        <begin position="19"/>
        <end position="373"/>
    </location>
</feature>
<dbReference type="OrthoDB" id="9812528at2"/>
<comment type="caution">
    <text evidence="3">The sequence shown here is derived from an EMBL/GenBank/DDBJ whole genome shotgun (WGS) entry which is preliminary data.</text>
</comment>
<dbReference type="CDD" id="cd01141">
    <property type="entry name" value="TroA_d"/>
    <property type="match status" value="1"/>
</dbReference>
<evidence type="ECO:0000313" key="3">
    <source>
        <dbReference type="EMBL" id="RKE00053.1"/>
    </source>
</evidence>
<gene>
    <name evidence="3" type="ORF">BXY64_3047</name>
</gene>
<dbReference type="RefSeq" id="WP_120240800.1">
    <property type="nucleotide sequence ID" value="NZ_RAPQ01000010.1"/>
</dbReference>
<organism evidence="3 4">
    <name type="scientific">Marinifilum flexuosum</name>
    <dbReference type="NCBI Taxonomy" id="1117708"/>
    <lineage>
        <taxon>Bacteria</taxon>
        <taxon>Pseudomonadati</taxon>
        <taxon>Bacteroidota</taxon>
        <taxon>Bacteroidia</taxon>
        <taxon>Marinilabiliales</taxon>
        <taxon>Marinifilaceae</taxon>
    </lineage>
</organism>
<accession>A0A419WX34</accession>
<feature type="domain" description="Fe/B12 periplasmic-binding" evidence="2">
    <location>
        <begin position="93"/>
        <end position="360"/>
    </location>
</feature>
<dbReference type="GO" id="GO:0071281">
    <property type="term" value="P:cellular response to iron ion"/>
    <property type="evidence" value="ECO:0007669"/>
    <property type="project" value="TreeGrafter"/>
</dbReference>
<dbReference type="Proteomes" id="UP000284531">
    <property type="component" value="Unassembled WGS sequence"/>
</dbReference>
<dbReference type="PROSITE" id="PS50983">
    <property type="entry name" value="FE_B12_PBP"/>
    <property type="match status" value="1"/>
</dbReference>
<evidence type="ECO:0000313" key="4">
    <source>
        <dbReference type="Proteomes" id="UP000284531"/>
    </source>
</evidence>
<evidence type="ECO:0000256" key="1">
    <source>
        <dbReference type="SAM" id="SignalP"/>
    </source>
</evidence>
<dbReference type="PANTHER" id="PTHR30535">
    <property type="entry name" value="VITAMIN B12-BINDING PROTEIN"/>
    <property type="match status" value="1"/>
</dbReference>
<dbReference type="AlphaFoldDB" id="A0A419WX34"/>
<dbReference type="Pfam" id="PF01497">
    <property type="entry name" value="Peripla_BP_2"/>
    <property type="match status" value="1"/>
</dbReference>
<protein>
    <submittedName>
        <fullName evidence="3">Iron complex transport system substrate-binding protein</fullName>
    </submittedName>
</protein>